<evidence type="ECO:0000313" key="1">
    <source>
        <dbReference type="EMBL" id="CAD7447577.1"/>
    </source>
</evidence>
<protein>
    <submittedName>
        <fullName evidence="1">Uncharacterized protein</fullName>
    </submittedName>
</protein>
<name>A0A7R9I5R0_9NEOP</name>
<gene>
    <name evidence="1" type="ORF">TBIB3V08_LOCUS9888</name>
</gene>
<accession>A0A7R9I5R0</accession>
<reference evidence="1" key="1">
    <citation type="submission" date="2020-11" db="EMBL/GenBank/DDBJ databases">
        <authorList>
            <person name="Tran Van P."/>
        </authorList>
    </citation>
    <scope>NUCLEOTIDE SEQUENCE</scope>
</reference>
<proteinExistence type="predicted"/>
<sequence>MYIEEELKARHEPCQTLKRLRTSSSLQVVNFSRGSLTNYGPLQGYKGDLTPDIMELFNSTIEEFYYFSNVNQ</sequence>
<dbReference type="AlphaFoldDB" id="A0A7R9I5R0"/>
<dbReference type="EMBL" id="OD569015">
    <property type="protein sequence ID" value="CAD7447577.1"/>
    <property type="molecule type" value="Genomic_DNA"/>
</dbReference>
<organism evidence="1">
    <name type="scientific">Timema bartmani</name>
    <dbReference type="NCBI Taxonomy" id="61472"/>
    <lineage>
        <taxon>Eukaryota</taxon>
        <taxon>Metazoa</taxon>
        <taxon>Ecdysozoa</taxon>
        <taxon>Arthropoda</taxon>
        <taxon>Hexapoda</taxon>
        <taxon>Insecta</taxon>
        <taxon>Pterygota</taxon>
        <taxon>Neoptera</taxon>
        <taxon>Polyneoptera</taxon>
        <taxon>Phasmatodea</taxon>
        <taxon>Timematodea</taxon>
        <taxon>Timematoidea</taxon>
        <taxon>Timematidae</taxon>
        <taxon>Timema</taxon>
    </lineage>
</organism>